<accession>A0ABV6J8G0</accession>
<reference evidence="1 2" key="1">
    <citation type="submission" date="2024-09" db="EMBL/GenBank/DDBJ databases">
        <authorList>
            <person name="Sun Q."/>
            <person name="Mori K."/>
        </authorList>
    </citation>
    <scope>NUCLEOTIDE SEQUENCE [LARGE SCALE GENOMIC DNA]</scope>
    <source>
        <strain evidence="1 2">CCM 4839</strain>
    </source>
</reference>
<name>A0ABV6J8G0_9BACL</name>
<organism evidence="1 2">
    <name type="scientific">Paenibacillus mendelii</name>
    <dbReference type="NCBI Taxonomy" id="206163"/>
    <lineage>
        <taxon>Bacteria</taxon>
        <taxon>Bacillati</taxon>
        <taxon>Bacillota</taxon>
        <taxon>Bacilli</taxon>
        <taxon>Bacillales</taxon>
        <taxon>Paenibacillaceae</taxon>
        <taxon>Paenibacillus</taxon>
    </lineage>
</organism>
<sequence length="56" mass="6276">MFKLILCCSVVVSMLTGCGVKSKPSIVVTNIHANTEIDIEDHVAFERKYLPIVQER</sequence>
<dbReference type="Proteomes" id="UP001589818">
    <property type="component" value="Unassembled WGS sequence"/>
</dbReference>
<dbReference type="RefSeq" id="WP_379124368.1">
    <property type="nucleotide sequence ID" value="NZ_JBHLVF010000012.1"/>
</dbReference>
<keyword evidence="2" id="KW-1185">Reference proteome</keyword>
<gene>
    <name evidence="1" type="ORF">ACFFJ8_10645</name>
</gene>
<protein>
    <submittedName>
        <fullName evidence="1">Uncharacterized protein</fullName>
    </submittedName>
</protein>
<comment type="caution">
    <text evidence="1">The sequence shown here is derived from an EMBL/GenBank/DDBJ whole genome shotgun (WGS) entry which is preliminary data.</text>
</comment>
<evidence type="ECO:0000313" key="2">
    <source>
        <dbReference type="Proteomes" id="UP001589818"/>
    </source>
</evidence>
<evidence type="ECO:0000313" key="1">
    <source>
        <dbReference type="EMBL" id="MFC0391822.1"/>
    </source>
</evidence>
<dbReference type="EMBL" id="JBHLVF010000012">
    <property type="protein sequence ID" value="MFC0391822.1"/>
    <property type="molecule type" value="Genomic_DNA"/>
</dbReference>
<dbReference type="PROSITE" id="PS51257">
    <property type="entry name" value="PROKAR_LIPOPROTEIN"/>
    <property type="match status" value="1"/>
</dbReference>
<proteinExistence type="predicted"/>